<dbReference type="EMBL" id="CP101717">
    <property type="protein sequence ID" value="WLD57251.1"/>
    <property type="molecule type" value="Genomic_DNA"/>
</dbReference>
<dbReference type="InterPro" id="IPR023582">
    <property type="entry name" value="Impact"/>
</dbReference>
<proteinExistence type="inferred from homology"/>
<dbReference type="RefSeq" id="WP_304994538.1">
    <property type="nucleotide sequence ID" value="NZ_CP101717.1"/>
</dbReference>
<dbReference type="SUPFAM" id="SSF54211">
    <property type="entry name" value="Ribosomal protein S5 domain 2-like"/>
    <property type="match status" value="1"/>
</dbReference>
<dbReference type="GO" id="GO:0017111">
    <property type="term" value="F:ribonucleoside triphosphate phosphatase activity"/>
    <property type="evidence" value="ECO:0007669"/>
    <property type="project" value="UniProtKB-ARBA"/>
</dbReference>
<dbReference type="SUPFAM" id="SSF54980">
    <property type="entry name" value="EF-G C-terminal domain-like"/>
    <property type="match status" value="1"/>
</dbReference>
<dbReference type="InterPro" id="IPR015796">
    <property type="entry name" value="Impact_YigZ-like"/>
</dbReference>
<dbReference type="PANTHER" id="PTHR16301">
    <property type="entry name" value="IMPACT-RELATED"/>
    <property type="match status" value="1"/>
</dbReference>
<dbReference type="InterPro" id="IPR035647">
    <property type="entry name" value="EFG_III/V"/>
</dbReference>
<dbReference type="Gene3D" id="3.30.70.240">
    <property type="match status" value="1"/>
</dbReference>
<dbReference type="PANTHER" id="PTHR16301:SF20">
    <property type="entry name" value="IMPACT FAMILY MEMBER YIGZ"/>
    <property type="match status" value="1"/>
</dbReference>
<dbReference type="InterPro" id="IPR020568">
    <property type="entry name" value="Ribosomal_Su5_D2-typ_SF"/>
</dbReference>
<dbReference type="GO" id="GO:0005737">
    <property type="term" value="C:cytoplasm"/>
    <property type="evidence" value="ECO:0007669"/>
    <property type="project" value="TreeGrafter"/>
</dbReference>
<sequence>MKLPAARHVQELIVQKSRFIGVLDRVRDREELIALVDDCRVDYPNARHYCFAFNAGEAGSSRLVGHSDDGEPHGTAGQPMLNVLMHADVGEVGIVVVRYFGGIKLGKGGLARAYADTVKAVLDAAPVAEVVPILEIPLTLSYAQAARVMNWVESNQVEVVDQQFAGNVAVTLRVPEQKVSELTDVLQQMGVFL</sequence>
<accession>A0AB38YD40</accession>
<name>A0AB38YD40_9GAMM</name>
<dbReference type="GO" id="GO:0032561">
    <property type="term" value="F:guanyl ribonucleotide binding"/>
    <property type="evidence" value="ECO:0007669"/>
    <property type="project" value="UniProtKB-ARBA"/>
</dbReference>
<dbReference type="PROSITE" id="PS00910">
    <property type="entry name" value="UPF0029"/>
    <property type="match status" value="1"/>
</dbReference>
<feature type="domain" description="UPF0029" evidence="3">
    <location>
        <begin position="138"/>
        <end position="188"/>
    </location>
</feature>
<dbReference type="InterPro" id="IPR015269">
    <property type="entry name" value="UPF0029_Impact_C"/>
</dbReference>
<protein>
    <submittedName>
        <fullName evidence="4">YigZ family protein</fullName>
    </submittedName>
</protein>
<dbReference type="InterPro" id="IPR020569">
    <property type="entry name" value="UPF0029_Impact_CS"/>
</dbReference>
<feature type="domain" description="Impact N-terminal" evidence="2">
    <location>
        <begin position="15"/>
        <end position="122"/>
    </location>
</feature>
<dbReference type="InterPro" id="IPR001498">
    <property type="entry name" value="Impact_N"/>
</dbReference>
<dbReference type="AlphaFoldDB" id="A0AB38YD40"/>
<dbReference type="NCBIfam" id="TIGR00257">
    <property type="entry name" value="IMPACT_YIGZ"/>
    <property type="match status" value="1"/>
</dbReference>
<comment type="similarity">
    <text evidence="1">Belongs to the IMPACT family.</text>
</comment>
<dbReference type="Pfam" id="PF09186">
    <property type="entry name" value="DUF1949"/>
    <property type="match status" value="1"/>
</dbReference>
<gene>
    <name evidence="4" type="ORF">NFC81_11030</name>
</gene>
<evidence type="ECO:0000259" key="2">
    <source>
        <dbReference type="Pfam" id="PF01205"/>
    </source>
</evidence>
<dbReference type="GO" id="GO:0043168">
    <property type="term" value="F:anion binding"/>
    <property type="evidence" value="ECO:0007669"/>
    <property type="project" value="UniProtKB-ARBA"/>
</dbReference>
<dbReference type="Pfam" id="PF01205">
    <property type="entry name" value="Impact_N"/>
    <property type="match status" value="1"/>
</dbReference>
<organism evidence="4">
    <name type="scientific">Salinispirillum sp. LH 10-3-1</name>
    <dbReference type="NCBI Taxonomy" id="2952525"/>
    <lineage>
        <taxon>Bacteria</taxon>
        <taxon>Pseudomonadati</taxon>
        <taxon>Pseudomonadota</taxon>
        <taxon>Gammaproteobacteria</taxon>
        <taxon>Oceanospirillales</taxon>
        <taxon>Saccharospirillaceae</taxon>
        <taxon>Salinispirillum</taxon>
    </lineage>
</organism>
<dbReference type="GO" id="GO:0006446">
    <property type="term" value="P:regulation of translational initiation"/>
    <property type="evidence" value="ECO:0007669"/>
    <property type="project" value="TreeGrafter"/>
</dbReference>
<dbReference type="InterPro" id="IPR036956">
    <property type="entry name" value="Impact_N_sf"/>
</dbReference>
<evidence type="ECO:0000256" key="1">
    <source>
        <dbReference type="ARBA" id="ARBA00007665"/>
    </source>
</evidence>
<dbReference type="Gene3D" id="3.30.230.30">
    <property type="entry name" value="Impact, N-terminal domain"/>
    <property type="match status" value="1"/>
</dbReference>
<reference evidence="4" key="1">
    <citation type="submission" date="2022-07" db="EMBL/GenBank/DDBJ databases">
        <title>Complete genome sequence of Salinispirillum sp. LH10-3-1 capable of multiple carbohydrate inversion isolated from a soda lake.</title>
        <authorList>
            <person name="Liu J."/>
            <person name="Zhai Y."/>
            <person name="Zhang H."/>
            <person name="Yang H."/>
            <person name="Qu J."/>
            <person name="Li J."/>
        </authorList>
    </citation>
    <scope>NUCLEOTIDE SEQUENCE</scope>
    <source>
        <strain evidence="4">LH 10-3-1</strain>
    </source>
</reference>
<evidence type="ECO:0000259" key="3">
    <source>
        <dbReference type="Pfam" id="PF09186"/>
    </source>
</evidence>
<evidence type="ECO:0000313" key="4">
    <source>
        <dbReference type="EMBL" id="WLD57251.1"/>
    </source>
</evidence>